<gene>
    <name evidence="1" type="ORF">BEMITA_LOCUS12270</name>
</gene>
<dbReference type="PANTHER" id="PTHR46601">
    <property type="entry name" value="ULP_PROTEASE DOMAIN-CONTAINING PROTEIN"/>
    <property type="match status" value="1"/>
</dbReference>
<dbReference type="AlphaFoldDB" id="A0A9P0AL53"/>
<dbReference type="EMBL" id="OU963868">
    <property type="protein sequence ID" value="CAH0393917.1"/>
    <property type="molecule type" value="Genomic_DNA"/>
</dbReference>
<dbReference type="PANTHER" id="PTHR46601:SF1">
    <property type="entry name" value="ADF-H DOMAIN-CONTAINING PROTEIN"/>
    <property type="match status" value="1"/>
</dbReference>
<organism evidence="1 2">
    <name type="scientific">Bemisia tabaci</name>
    <name type="common">Sweetpotato whitefly</name>
    <name type="synonym">Aleurodes tabaci</name>
    <dbReference type="NCBI Taxonomy" id="7038"/>
    <lineage>
        <taxon>Eukaryota</taxon>
        <taxon>Metazoa</taxon>
        <taxon>Ecdysozoa</taxon>
        <taxon>Arthropoda</taxon>
        <taxon>Hexapoda</taxon>
        <taxon>Insecta</taxon>
        <taxon>Pterygota</taxon>
        <taxon>Neoptera</taxon>
        <taxon>Paraneoptera</taxon>
        <taxon>Hemiptera</taxon>
        <taxon>Sternorrhyncha</taxon>
        <taxon>Aleyrodoidea</taxon>
        <taxon>Aleyrodidae</taxon>
        <taxon>Aleyrodinae</taxon>
        <taxon>Bemisia</taxon>
    </lineage>
</organism>
<reference evidence="1" key="1">
    <citation type="submission" date="2021-12" db="EMBL/GenBank/DDBJ databases">
        <authorList>
            <person name="King R."/>
        </authorList>
    </citation>
    <scope>NUCLEOTIDE SEQUENCE</scope>
</reference>
<accession>A0A9P0AL53</accession>
<proteinExistence type="predicted"/>
<evidence type="ECO:0000313" key="2">
    <source>
        <dbReference type="Proteomes" id="UP001152759"/>
    </source>
</evidence>
<evidence type="ECO:0000313" key="1">
    <source>
        <dbReference type="EMBL" id="CAH0393917.1"/>
    </source>
</evidence>
<dbReference type="Proteomes" id="UP001152759">
    <property type="component" value="Chromosome 7"/>
</dbReference>
<sequence>MLRVKKFALIIDKSTDQGSTKNLSLSVRYFDPKRRDARDRYFDMKEMVKGDAINLNNAIKKSFDENNIPYKSNIVGFAADCTNRNLIDQAESLDPTVPSNFLPLEEVNVGPQALMSLLESKNKDMNQHIKTRCINFFVATTKAMLEKFNFKDHQLWKDLACEIEETYQELIEYLVCSTDNKDCMLRHCTECPNNRKLKQFLKDKFDEYDSEDEISYNMWVSTDRTQQATFHVTLEEYIEKLLSSLEELISHSFIAKQQGKFLQDKKANLKENEAILVLDFSQNYSYCIQDKVQGAYWSHESCSLHPAVLYTFSEKEEPIKSSMCVISDDLNHDVAFVYETQKVIVEHIKECFPKVQYLLYLSDGCAGQYKNCKNFLNLCFHHEDFDIAATWSFFATSHEQSSCDGVGGTTKCLLRKASLQIDCGENIDTALKVYKFCSTEIDNIKYWFVPSEKMLERRQQLTMRFSLAKNIPGTRSYHHFEPLTTMSIETRRISYDPNYYCIFNFSEDQESSSVKMSGIFINSYIACSYDDHYFFGLILSKHKEGDVLVKCMHPRDPLILLAF</sequence>
<name>A0A9P0AL53_BEMTA</name>
<keyword evidence="2" id="KW-1185">Reference proteome</keyword>
<protein>
    <submittedName>
        <fullName evidence="1">Uncharacterized protein</fullName>
    </submittedName>
</protein>